<comment type="caution">
    <text evidence="1">The sequence shown here is derived from an EMBL/GenBank/DDBJ whole genome shotgun (WGS) entry which is preliminary data.</text>
</comment>
<proteinExistence type="predicted"/>
<organism evidence="1">
    <name type="scientific">Thermus caliditerrae</name>
    <dbReference type="NCBI Taxonomy" id="1330700"/>
    <lineage>
        <taxon>Bacteria</taxon>
        <taxon>Thermotogati</taxon>
        <taxon>Deinococcota</taxon>
        <taxon>Deinococci</taxon>
        <taxon>Thermales</taxon>
        <taxon>Thermaceae</taxon>
        <taxon>Thermus</taxon>
    </lineage>
</organism>
<protein>
    <submittedName>
        <fullName evidence="1">Uncharacterized protein</fullName>
    </submittedName>
</protein>
<accession>A0A7C5VFT0</accession>
<gene>
    <name evidence="1" type="ORF">ENM28_04945</name>
</gene>
<name>A0A7C5VFT0_9DEIN</name>
<dbReference type="EMBL" id="DRXE01000188">
    <property type="protein sequence ID" value="HHM68047.1"/>
    <property type="molecule type" value="Genomic_DNA"/>
</dbReference>
<reference evidence="1" key="1">
    <citation type="journal article" date="2020" name="mSystems">
        <title>Genome- and Community-Level Interaction Insights into Carbon Utilization and Element Cycling Functions of Hydrothermarchaeota in Hydrothermal Sediment.</title>
        <authorList>
            <person name="Zhou Z."/>
            <person name="Liu Y."/>
            <person name="Xu W."/>
            <person name="Pan J."/>
            <person name="Luo Z.H."/>
            <person name="Li M."/>
        </authorList>
    </citation>
    <scope>NUCLEOTIDE SEQUENCE [LARGE SCALE GENOMIC DNA]</scope>
    <source>
        <strain evidence="1">SpSt-1071</strain>
    </source>
</reference>
<evidence type="ECO:0000313" key="1">
    <source>
        <dbReference type="EMBL" id="HHM68047.1"/>
    </source>
</evidence>
<sequence>MARAFNYERAAQVLAEADLLGDQEVSRRYGISVRSIKRYRARAHNDPKLALYVSEKKTVLAQEWAAELGPAIREAIAFLHRAAQKADPENPQAIHAVAGALKILADVAMTRKVLDARLSDHGGAELEAPGAVATAFA</sequence>
<dbReference type="AlphaFoldDB" id="A0A7C5VFT0"/>